<sequence>LIFGVCIVNFHHLRGPEIEYSKFADDNAEDKSLVWPYLPFQALPDGAHSFEETFSYFTLYYNEKGNFDKIDTNSTTLFAISCVRQIRSDELLEKDEEITRSSVQKAIVVILRQPIFGQIKEKLSIVTNAFFEQKNFNDRLIVDLLYQNLQTIYDEDTSFIDENDFNSGISLRSLVKDFKKEVLVIVKAMMLEKKVAFYGSNPTKLCQTEFAFISLIPNLINNLLDSSSPELFNYAKNLKMTTSFQTSDRNSVLDFAGFPLQIFGEGGVFAPYAPLQQFEDLKKIDYYVMGTSNALILNQKSKLADVLINIDTLTVEIINHDLVQLLTLSSYDKKWMSQILNYVTSSWSDSYSGFLGSDDYIRWQFEDYLLGLLSSVKYDNFLKKYDGSPPPELLIKEVDRNQLKHFNNHFIENWKKTKNYQLFNEFTDDNIFDVFEPKHIF</sequence>
<dbReference type="Gene3D" id="3.40.50.11500">
    <property type="match status" value="1"/>
</dbReference>
<dbReference type="AlphaFoldDB" id="A0A1E3P6M7"/>
<comment type="similarity">
    <text evidence="1">Belongs to the AVL9 family.</text>
</comment>
<feature type="non-terminal residue" evidence="3">
    <location>
        <position position="441"/>
    </location>
</feature>
<dbReference type="EMBL" id="KV454209">
    <property type="protein sequence ID" value="ODQ60612.1"/>
    <property type="molecule type" value="Genomic_DNA"/>
</dbReference>
<dbReference type="RefSeq" id="XP_019039819.1">
    <property type="nucleotide sequence ID" value="XM_019180930.1"/>
</dbReference>
<dbReference type="PROSITE" id="PS50211">
    <property type="entry name" value="DENN"/>
    <property type="match status" value="1"/>
</dbReference>
<protein>
    <recommendedName>
        <fullName evidence="2">UDENN domain-containing protein</fullName>
    </recommendedName>
</protein>
<feature type="non-terminal residue" evidence="3">
    <location>
        <position position="1"/>
    </location>
</feature>
<dbReference type="Proteomes" id="UP000094112">
    <property type="component" value="Unassembled WGS sequence"/>
</dbReference>
<dbReference type="InterPro" id="IPR051731">
    <property type="entry name" value="DENND11/AVL9_GEFs"/>
</dbReference>
<evidence type="ECO:0000259" key="2">
    <source>
        <dbReference type="PROSITE" id="PS50211"/>
    </source>
</evidence>
<dbReference type="Pfam" id="PF09794">
    <property type="entry name" value="Avl9"/>
    <property type="match status" value="1"/>
</dbReference>
<dbReference type="GO" id="GO:0006892">
    <property type="term" value="P:post-Golgi vesicle-mediated transport"/>
    <property type="evidence" value="ECO:0007669"/>
    <property type="project" value="EnsemblFungi"/>
</dbReference>
<name>A0A1E3P6M7_WICAA</name>
<dbReference type="PANTHER" id="PTHR31017:SF1">
    <property type="entry name" value="LATE SECRETORY PATHWAY PROTEIN AVL9 HOMOLOG"/>
    <property type="match status" value="1"/>
</dbReference>
<dbReference type="InterPro" id="IPR018307">
    <property type="entry name" value="ABL9/DENND6_dom"/>
</dbReference>
<gene>
    <name evidence="3" type="ORF">WICANDRAFT_22158</name>
</gene>
<proteinExistence type="inferred from homology"/>
<dbReference type="GO" id="GO:0005737">
    <property type="term" value="C:cytoplasm"/>
    <property type="evidence" value="ECO:0007669"/>
    <property type="project" value="TreeGrafter"/>
</dbReference>
<keyword evidence="4" id="KW-1185">Reference proteome</keyword>
<dbReference type="PANTHER" id="PTHR31017">
    <property type="entry name" value="LATE SECRETORY PATHWAY PROTEIN AVL9-RELATED"/>
    <property type="match status" value="1"/>
</dbReference>
<organism evidence="3 4">
    <name type="scientific">Wickerhamomyces anomalus (strain ATCC 58044 / CBS 1984 / NCYC 433 / NRRL Y-366-8)</name>
    <name type="common">Yeast</name>
    <name type="synonym">Hansenula anomala</name>
    <dbReference type="NCBI Taxonomy" id="683960"/>
    <lineage>
        <taxon>Eukaryota</taxon>
        <taxon>Fungi</taxon>
        <taxon>Dikarya</taxon>
        <taxon>Ascomycota</taxon>
        <taxon>Saccharomycotina</taxon>
        <taxon>Saccharomycetes</taxon>
        <taxon>Phaffomycetales</taxon>
        <taxon>Wickerhamomycetaceae</taxon>
        <taxon>Wickerhamomyces</taxon>
    </lineage>
</organism>
<feature type="domain" description="UDENN" evidence="2">
    <location>
        <begin position="3"/>
        <end position="437"/>
    </location>
</feature>
<accession>A0A1E3P6M7</accession>
<reference evidence="3 4" key="1">
    <citation type="journal article" date="2016" name="Proc. Natl. Acad. Sci. U.S.A.">
        <title>Comparative genomics of biotechnologically important yeasts.</title>
        <authorList>
            <person name="Riley R."/>
            <person name="Haridas S."/>
            <person name="Wolfe K.H."/>
            <person name="Lopes M.R."/>
            <person name="Hittinger C.T."/>
            <person name="Goeker M."/>
            <person name="Salamov A.A."/>
            <person name="Wisecaver J.H."/>
            <person name="Long T.M."/>
            <person name="Calvey C.H."/>
            <person name="Aerts A.L."/>
            <person name="Barry K.W."/>
            <person name="Choi C."/>
            <person name="Clum A."/>
            <person name="Coughlan A.Y."/>
            <person name="Deshpande S."/>
            <person name="Douglass A.P."/>
            <person name="Hanson S.J."/>
            <person name="Klenk H.-P."/>
            <person name="LaButti K.M."/>
            <person name="Lapidus A."/>
            <person name="Lindquist E.A."/>
            <person name="Lipzen A.M."/>
            <person name="Meier-Kolthoff J.P."/>
            <person name="Ohm R.A."/>
            <person name="Otillar R.P."/>
            <person name="Pangilinan J.L."/>
            <person name="Peng Y."/>
            <person name="Rokas A."/>
            <person name="Rosa C.A."/>
            <person name="Scheuner C."/>
            <person name="Sibirny A.A."/>
            <person name="Slot J.C."/>
            <person name="Stielow J.B."/>
            <person name="Sun H."/>
            <person name="Kurtzman C.P."/>
            <person name="Blackwell M."/>
            <person name="Grigoriev I.V."/>
            <person name="Jeffries T.W."/>
        </authorList>
    </citation>
    <scope>NUCLEOTIDE SEQUENCE [LARGE SCALE GENOMIC DNA]</scope>
    <source>
        <strain evidence="4">ATCC 58044 / CBS 1984 / NCYC 433 / NRRL Y-366-8</strain>
    </source>
</reference>
<dbReference type="InterPro" id="IPR037516">
    <property type="entry name" value="Tripartite_DENN"/>
</dbReference>
<dbReference type="GeneID" id="30198176"/>
<dbReference type="InterPro" id="IPR043153">
    <property type="entry name" value="DENN_C"/>
</dbReference>
<evidence type="ECO:0000256" key="1">
    <source>
        <dbReference type="ARBA" id="ARBA00038178"/>
    </source>
</evidence>
<evidence type="ECO:0000313" key="3">
    <source>
        <dbReference type="EMBL" id="ODQ60612.1"/>
    </source>
</evidence>
<evidence type="ECO:0000313" key="4">
    <source>
        <dbReference type="Proteomes" id="UP000094112"/>
    </source>
</evidence>
<dbReference type="OrthoDB" id="26278at2759"/>